<dbReference type="Proteomes" id="UP000182332">
    <property type="component" value="Unassembled WGS sequence"/>
</dbReference>
<organism evidence="1 2">
    <name type="scientific">Pseudomonas graminis</name>
    <dbReference type="NCBI Taxonomy" id="158627"/>
    <lineage>
        <taxon>Bacteria</taxon>
        <taxon>Pseudomonadati</taxon>
        <taxon>Pseudomonadota</taxon>
        <taxon>Gammaproteobacteria</taxon>
        <taxon>Pseudomonadales</taxon>
        <taxon>Pseudomonadaceae</taxon>
        <taxon>Pseudomonas</taxon>
    </lineage>
</organism>
<name>A0A1I0JIN0_9PSED</name>
<evidence type="ECO:0000313" key="1">
    <source>
        <dbReference type="EMBL" id="SEU10131.1"/>
    </source>
</evidence>
<dbReference type="AlphaFoldDB" id="A0A1I0JIN0"/>
<sequence length="108" mass="12537">MYSSVLPFHDGSNTVYPYSIAMEDDMTPSTANITFSPTPYEQVGRRIQRLVSDPKVQKRQAVDITRREDETPEAWEQVLQELDETDGITVERLQPGYVRIGWKRYIDL</sequence>
<accession>A0A1I0JIN0</accession>
<dbReference type="Pfam" id="PF07867">
    <property type="entry name" value="DUF1654"/>
    <property type="match status" value="1"/>
</dbReference>
<reference evidence="1 2" key="1">
    <citation type="submission" date="2016-10" db="EMBL/GenBank/DDBJ databases">
        <authorList>
            <person name="de Groot N.N."/>
        </authorList>
    </citation>
    <scope>NUCLEOTIDE SEQUENCE [LARGE SCALE GENOMIC DNA]</scope>
    <source>
        <strain evidence="1 2">DSM 11363</strain>
    </source>
</reference>
<dbReference type="InterPro" id="IPR012449">
    <property type="entry name" value="Phage_F116_Orf28"/>
</dbReference>
<protein>
    <recommendedName>
        <fullName evidence="3">DUF1654 domain-containing protein</fullName>
    </recommendedName>
</protein>
<evidence type="ECO:0008006" key="3">
    <source>
        <dbReference type="Google" id="ProtNLM"/>
    </source>
</evidence>
<proteinExistence type="predicted"/>
<dbReference type="EMBL" id="FOHW01000060">
    <property type="protein sequence ID" value="SEU10131.1"/>
    <property type="molecule type" value="Genomic_DNA"/>
</dbReference>
<evidence type="ECO:0000313" key="2">
    <source>
        <dbReference type="Proteomes" id="UP000182332"/>
    </source>
</evidence>
<gene>
    <name evidence="1" type="ORF">SAMN05216197_1604</name>
</gene>